<proteinExistence type="predicted"/>
<accession>A0ACB0EBT0</accession>
<name>A0ACB0EBT0_RANTA</name>
<dbReference type="EMBL" id="OX596101">
    <property type="protein sequence ID" value="CAI9697824.1"/>
    <property type="molecule type" value="Genomic_DNA"/>
</dbReference>
<dbReference type="Proteomes" id="UP001162501">
    <property type="component" value="Chromosome 17"/>
</dbReference>
<evidence type="ECO:0000313" key="2">
    <source>
        <dbReference type="Proteomes" id="UP001162501"/>
    </source>
</evidence>
<sequence length="176" mass="18530">MLTPSPLFSGCESPPPSLRPPLLLGLKSWSLSGAGTQTGPTRESWRGLPAQRAFRSAQPSGPEMPPSVRLLLLAVLLSLAETPASAPIHRGRGGWTLNSAGYLLGPVLRPPPRADRGWKEKTTLGILDLWRALDGLAYSQSLLASSSLGETVAKAETGDPGMLSKKALKEDDALGS</sequence>
<reference evidence="1" key="1">
    <citation type="submission" date="2023-05" db="EMBL/GenBank/DDBJ databases">
        <authorList>
            <consortium name="ELIXIR-Norway"/>
        </authorList>
    </citation>
    <scope>NUCLEOTIDE SEQUENCE</scope>
</reference>
<protein>
    <submittedName>
        <fullName evidence="1">Uncharacterized protein</fullName>
    </submittedName>
</protein>
<evidence type="ECO:0000313" key="1">
    <source>
        <dbReference type="EMBL" id="CAI9697824.1"/>
    </source>
</evidence>
<gene>
    <name evidence="1" type="ORF">MRATA1EN3_LOCUS9037</name>
</gene>
<organism evidence="1 2">
    <name type="scientific">Rangifer tarandus platyrhynchus</name>
    <name type="common">Svalbard reindeer</name>
    <dbReference type="NCBI Taxonomy" id="3082113"/>
    <lineage>
        <taxon>Eukaryota</taxon>
        <taxon>Metazoa</taxon>
        <taxon>Chordata</taxon>
        <taxon>Craniata</taxon>
        <taxon>Vertebrata</taxon>
        <taxon>Euteleostomi</taxon>
        <taxon>Mammalia</taxon>
        <taxon>Eutheria</taxon>
        <taxon>Laurasiatheria</taxon>
        <taxon>Artiodactyla</taxon>
        <taxon>Ruminantia</taxon>
        <taxon>Pecora</taxon>
        <taxon>Cervidae</taxon>
        <taxon>Odocoileinae</taxon>
        <taxon>Rangifer</taxon>
    </lineage>
</organism>